<reference evidence="1" key="1">
    <citation type="submission" date="2009-11" db="EMBL/GenBank/DDBJ databases">
        <authorList>
            <consortium name="The Broad Institute Genome Sequencing Platform"/>
            <person name="Ward D."/>
            <person name="Feldgarden M."/>
            <person name="Earl A."/>
            <person name="Young S.K."/>
            <person name="Zeng Q."/>
            <person name="Koehrsen M."/>
            <person name="Alvarado L."/>
            <person name="Berlin A."/>
            <person name="Bochicchio J."/>
            <person name="Borenstein D."/>
            <person name="Chapman S.B."/>
            <person name="Chen Z."/>
            <person name="Engels R."/>
            <person name="Freedman E."/>
            <person name="Gellesch M."/>
            <person name="Goldberg J."/>
            <person name="Griggs A."/>
            <person name="Gujja S."/>
            <person name="Heilman E."/>
            <person name="Heiman D."/>
            <person name="Hepburn T."/>
            <person name="Howarth C."/>
            <person name="Jen D."/>
            <person name="Larson L."/>
            <person name="Lewis B."/>
            <person name="Mehta T."/>
            <person name="Park D."/>
            <person name="Pearson M."/>
            <person name="Roberts A."/>
            <person name="Saif S."/>
            <person name="Shea T."/>
            <person name="Shenoy N."/>
            <person name="Sisk P."/>
            <person name="Stolte C."/>
            <person name="Sykes S."/>
            <person name="Thomson T."/>
            <person name="Walk T."/>
            <person name="White J."/>
            <person name="Yandava C."/>
            <person name="Izard J."/>
            <person name="Baranova O.V."/>
            <person name="Blanton J.M."/>
            <person name="Tanner A.C."/>
            <person name="Dewhirst F.E."/>
            <person name="Haas B."/>
            <person name="Nusbaum C."/>
            <person name="Birren B."/>
        </authorList>
    </citation>
    <scope>NUCLEOTIDE SEQUENCE [LARGE SCALE GENOMIC DNA]</scope>
    <source>
        <strain evidence="1">1-1 BBBD Race 1</strain>
    </source>
</reference>
<accession>A0A180GYL0</accession>
<evidence type="ECO:0000313" key="3">
    <source>
        <dbReference type="Proteomes" id="UP000005240"/>
    </source>
</evidence>
<protein>
    <submittedName>
        <fullName evidence="1 2">Uncharacterized protein</fullName>
    </submittedName>
</protein>
<keyword evidence="3" id="KW-1185">Reference proteome</keyword>
<feature type="non-terminal residue" evidence="1">
    <location>
        <position position="1"/>
    </location>
</feature>
<dbReference type="EMBL" id="ADAS02000013">
    <property type="protein sequence ID" value="OAV97408.1"/>
    <property type="molecule type" value="Genomic_DNA"/>
</dbReference>
<feature type="non-terminal residue" evidence="1">
    <location>
        <position position="136"/>
    </location>
</feature>
<dbReference type="VEuPathDB" id="FungiDB:PTTG_26044"/>
<proteinExistence type="predicted"/>
<evidence type="ECO:0000313" key="2">
    <source>
        <dbReference type="EnsemblFungi" id="PTTG_26044-t43_1-p1"/>
    </source>
</evidence>
<reference evidence="2" key="4">
    <citation type="submission" date="2025-05" db="UniProtKB">
        <authorList>
            <consortium name="EnsemblFungi"/>
        </authorList>
    </citation>
    <scope>IDENTIFICATION</scope>
    <source>
        <strain evidence="2">isolate 1-1 / race 1 (BBBD)</strain>
    </source>
</reference>
<dbReference type="EnsemblFungi" id="PTTG_26044-t43_1">
    <property type="protein sequence ID" value="PTTG_26044-t43_1-p1"/>
    <property type="gene ID" value="PTTG_26044"/>
</dbReference>
<dbReference type="Proteomes" id="UP000005240">
    <property type="component" value="Unassembled WGS sequence"/>
</dbReference>
<reference evidence="2 3" key="3">
    <citation type="journal article" date="2017" name="G3 (Bethesda)">
        <title>Comparative analysis highlights variable genome content of wheat rusts and divergence of the mating loci.</title>
        <authorList>
            <person name="Cuomo C.A."/>
            <person name="Bakkeren G."/>
            <person name="Khalil H.B."/>
            <person name="Panwar V."/>
            <person name="Joly D."/>
            <person name="Linning R."/>
            <person name="Sakthikumar S."/>
            <person name="Song X."/>
            <person name="Adiconis X."/>
            <person name="Fan L."/>
            <person name="Goldberg J.M."/>
            <person name="Levin J.Z."/>
            <person name="Young S."/>
            <person name="Zeng Q."/>
            <person name="Anikster Y."/>
            <person name="Bruce M."/>
            <person name="Wang M."/>
            <person name="Yin C."/>
            <person name="McCallum B."/>
            <person name="Szabo L.J."/>
            <person name="Hulbert S."/>
            <person name="Chen X."/>
            <person name="Fellers J.P."/>
        </authorList>
    </citation>
    <scope>NUCLEOTIDE SEQUENCE</scope>
    <source>
        <strain evidence="3">Isolate 1-1 / race 1 (BBBD)</strain>
        <strain evidence="2">isolate 1-1 / race 1 (BBBD)</strain>
    </source>
</reference>
<organism evidence="1">
    <name type="scientific">Puccinia triticina (isolate 1-1 / race 1 (BBBD))</name>
    <name type="common">Brown leaf rust fungus</name>
    <dbReference type="NCBI Taxonomy" id="630390"/>
    <lineage>
        <taxon>Eukaryota</taxon>
        <taxon>Fungi</taxon>
        <taxon>Dikarya</taxon>
        <taxon>Basidiomycota</taxon>
        <taxon>Pucciniomycotina</taxon>
        <taxon>Pucciniomycetes</taxon>
        <taxon>Pucciniales</taxon>
        <taxon>Pucciniaceae</taxon>
        <taxon>Puccinia</taxon>
    </lineage>
</organism>
<dbReference type="AlphaFoldDB" id="A0A180GYL0"/>
<evidence type="ECO:0000313" key="1">
    <source>
        <dbReference type="EMBL" id="OAV97408.1"/>
    </source>
</evidence>
<sequence length="136" mass="15514">REITSNVLLLRIWAHDELEHVSGCVKEVIKLYDYLGIRTEELASALSAAHRLRSEISQERSRPLTGIESGPLKSDVSSIELLPFEDTWSGLEERLIEPNDILNDNKEVKAQLLENMLMLAVYIAKHEVISTDFLER</sequence>
<gene>
    <name evidence="1" type="ORF">PTTG_26044</name>
</gene>
<reference evidence="1" key="2">
    <citation type="submission" date="2016-05" db="EMBL/GenBank/DDBJ databases">
        <title>Comparative analysis highlights variable genome content of wheat rusts and divergence of the mating loci.</title>
        <authorList>
            <person name="Cuomo C.A."/>
            <person name="Bakkeren G."/>
            <person name="Szabo L."/>
            <person name="Khalil H."/>
            <person name="Joly D."/>
            <person name="Goldberg J."/>
            <person name="Young S."/>
            <person name="Zeng Q."/>
            <person name="Fellers J."/>
        </authorList>
    </citation>
    <scope>NUCLEOTIDE SEQUENCE [LARGE SCALE GENOMIC DNA]</scope>
    <source>
        <strain evidence="1">1-1 BBBD Race 1</strain>
    </source>
</reference>
<name>A0A180GYL0_PUCT1</name>